<gene>
    <name evidence="1" type="ORF">Fcan01_21226</name>
</gene>
<dbReference type="AlphaFoldDB" id="A0A226DHD6"/>
<protein>
    <submittedName>
        <fullName evidence="1">Uncharacterized protein</fullName>
    </submittedName>
</protein>
<dbReference type="OrthoDB" id="6250301at2759"/>
<name>A0A226DHD6_FOLCA</name>
<dbReference type="InterPro" id="IPR008972">
    <property type="entry name" value="Cupredoxin"/>
</dbReference>
<organism evidence="1 2">
    <name type="scientific">Folsomia candida</name>
    <name type="common">Springtail</name>
    <dbReference type="NCBI Taxonomy" id="158441"/>
    <lineage>
        <taxon>Eukaryota</taxon>
        <taxon>Metazoa</taxon>
        <taxon>Ecdysozoa</taxon>
        <taxon>Arthropoda</taxon>
        <taxon>Hexapoda</taxon>
        <taxon>Collembola</taxon>
        <taxon>Entomobryomorpha</taxon>
        <taxon>Isotomoidea</taxon>
        <taxon>Isotomidae</taxon>
        <taxon>Proisotominae</taxon>
        <taxon>Folsomia</taxon>
    </lineage>
</organism>
<keyword evidence="2" id="KW-1185">Reference proteome</keyword>
<accession>A0A226DHD6</accession>
<dbReference type="Gene3D" id="2.60.40.420">
    <property type="entry name" value="Cupredoxins - blue copper proteins"/>
    <property type="match status" value="1"/>
</dbReference>
<dbReference type="STRING" id="158441.A0A226DHD6"/>
<reference evidence="1 2" key="1">
    <citation type="submission" date="2015-12" db="EMBL/GenBank/DDBJ databases">
        <title>The genome of Folsomia candida.</title>
        <authorList>
            <person name="Faddeeva A."/>
            <person name="Derks M.F."/>
            <person name="Anvar Y."/>
            <person name="Smit S."/>
            <person name="Van Straalen N."/>
            <person name="Roelofs D."/>
        </authorList>
    </citation>
    <scope>NUCLEOTIDE SEQUENCE [LARGE SCALE GENOMIC DNA]</scope>
    <source>
        <strain evidence="1 2">VU population</strain>
        <tissue evidence="1">Whole body</tissue>
    </source>
</reference>
<evidence type="ECO:0000313" key="2">
    <source>
        <dbReference type="Proteomes" id="UP000198287"/>
    </source>
</evidence>
<dbReference type="EMBL" id="LNIX01000020">
    <property type="protein sequence ID" value="OXA44011.1"/>
    <property type="molecule type" value="Genomic_DNA"/>
</dbReference>
<comment type="caution">
    <text evidence="1">The sequence shown here is derived from an EMBL/GenBank/DDBJ whole genome shotgun (WGS) entry which is preliminary data.</text>
</comment>
<sequence>MEDAADLYPCRSQSATSCTILASILSLGRCDMIDQEDQVMDGHPLLHTFAYSTRRILFSSERSLVSILLDDGDDDMPPFLSKSPALMLIGQGNNNKSSHFNEQTDLITQLPDDENNVLLFRIDNTDHIIDVNRDNLPYDQVNIICPVYAPGTSEEDAEKYIIYNNVPIRATLDVRTITSTFFVPCEYVPVRLVCRHFQRTIDRTWMGPLYGIRTYMARYFVRH</sequence>
<evidence type="ECO:0000313" key="1">
    <source>
        <dbReference type="EMBL" id="OXA44011.1"/>
    </source>
</evidence>
<proteinExistence type="predicted"/>
<dbReference type="Proteomes" id="UP000198287">
    <property type="component" value="Unassembled WGS sequence"/>
</dbReference>